<comment type="subcellular location">
    <subcellularLocation>
        <location evidence="1 8">Membrane</location>
        <topology evidence="1 8">Multi-pass membrane protein</topology>
    </subcellularLocation>
</comment>
<keyword evidence="10" id="KW-1185">Reference proteome</keyword>
<evidence type="ECO:0000313" key="10">
    <source>
        <dbReference type="Proteomes" id="UP001491310"/>
    </source>
</evidence>
<evidence type="ECO:0000313" key="9">
    <source>
        <dbReference type="EMBL" id="KAK9902110.1"/>
    </source>
</evidence>
<evidence type="ECO:0000256" key="2">
    <source>
        <dbReference type="ARBA" id="ARBA00022448"/>
    </source>
</evidence>
<keyword evidence="2 8" id="KW-0813">Transport</keyword>
<evidence type="ECO:0000256" key="1">
    <source>
        <dbReference type="ARBA" id="ARBA00004141"/>
    </source>
</evidence>
<evidence type="ECO:0000256" key="6">
    <source>
        <dbReference type="ARBA" id="ARBA00023136"/>
    </source>
</evidence>
<feature type="transmembrane region" description="Helical" evidence="8">
    <location>
        <begin position="116"/>
        <end position="137"/>
    </location>
</feature>
<comment type="function">
    <text evidence="8">May be involved in fusion of retrograde transport vesicles derived from an endocytic compartment with the Golgi complex.</text>
</comment>
<keyword evidence="3 8" id="KW-0812">Transmembrane</keyword>
<keyword evidence="5 8" id="KW-1133">Transmembrane helix</keyword>
<dbReference type="EMBL" id="JALJOT010000016">
    <property type="protein sequence ID" value="KAK9902110.1"/>
    <property type="molecule type" value="Genomic_DNA"/>
</dbReference>
<reference evidence="9 10" key="1">
    <citation type="journal article" date="2024" name="Nat. Commun.">
        <title>Phylogenomics reveals the evolutionary origins of lichenization in chlorophyte algae.</title>
        <authorList>
            <person name="Puginier C."/>
            <person name="Libourel C."/>
            <person name="Otte J."/>
            <person name="Skaloud P."/>
            <person name="Haon M."/>
            <person name="Grisel S."/>
            <person name="Petersen M."/>
            <person name="Berrin J.G."/>
            <person name="Delaux P.M."/>
            <person name="Dal Grande F."/>
            <person name="Keller J."/>
        </authorList>
    </citation>
    <scope>NUCLEOTIDE SEQUENCE [LARGE SCALE GENOMIC DNA]</scope>
    <source>
        <strain evidence="9 10">SAG 216-7</strain>
    </source>
</reference>
<protein>
    <recommendedName>
        <fullName evidence="8">Vesicle transport protein</fullName>
    </recommendedName>
</protein>
<dbReference type="InterPro" id="IPR011691">
    <property type="entry name" value="Vesicle_transpt_SFT2"/>
</dbReference>
<gene>
    <name evidence="9" type="ORF">WJX75_004742</name>
</gene>
<proteinExistence type="inferred from homology"/>
<keyword evidence="6 8" id="KW-0472">Membrane</keyword>
<evidence type="ECO:0000256" key="4">
    <source>
        <dbReference type="ARBA" id="ARBA00022927"/>
    </source>
</evidence>
<dbReference type="InterPro" id="IPR007305">
    <property type="entry name" value="Vesicle_transpt_Got1/SFT2"/>
</dbReference>
<keyword evidence="4 8" id="KW-0653">Protein transport</keyword>
<accession>A0ABR2YCD5</accession>
<organism evidence="9 10">
    <name type="scientific">Coccomyxa subellipsoidea</name>
    <dbReference type="NCBI Taxonomy" id="248742"/>
    <lineage>
        <taxon>Eukaryota</taxon>
        <taxon>Viridiplantae</taxon>
        <taxon>Chlorophyta</taxon>
        <taxon>core chlorophytes</taxon>
        <taxon>Trebouxiophyceae</taxon>
        <taxon>Trebouxiophyceae incertae sedis</taxon>
        <taxon>Coccomyxaceae</taxon>
        <taxon>Coccomyxa</taxon>
    </lineage>
</organism>
<feature type="transmembrane region" description="Helical" evidence="8">
    <location>
        <begin position="59"/>
        <end position="80"/>
    </location>
</feature>
<dbReference type="Pfam" id="PF04178">
    <property type="entry name" value="Got1"/>
    <property type="match status" value="1"/>
</dbReference>
<dbReference type="PANTHER" id="PTHR23137">
    <property type="entry name" value="VESICLE TRANSPORT PROTEIN-RELATED"/>
    <property type="match status" value="1"/>
</dbReference>
<evidence type="ECO:0000256" key="5">
    <source>
        <dbReference type="ARBA" id="ARBA00022989"/>
    </source>
</evidence>
<dbReference type="PANTHER" id="PTHR23137:SF6">
    <property type="entry name" value="VESICLE TRANSPORT PROTEIN"/>
    <property type="match status" value="1"/>
</dbReference>
<dbReference type="Proteomes" id="UP001491310">
    <property type="component" value="Unassembled WGS sequence"/>
</dbReference>
<comment type="similarity">
    <text evidence="7 8">Belongs to the SFT2 family.</text>
</comment>
<name>A0ABR2YCD5_9CHLO</name>
<feature type="transmembrane region" description="Helical" evidence="8">
    <location>
        <begin position="31"/>
        <end position="53"/>
    </location>
</feature>
<evidence type="ECO:0000256" key="8">
    <source>
        <dbReference type="RuleBase" id="RU363111"/>
    </source>
</evidence>
<evidence type="ECO:0000256" key="7">
    <source>
        <dbReference type="ARBA" id="ARBA00025800"/>
    </source>
</evidence>
<comment type="caution">
    <text evidence="9">The sequence shown here is derived from an EMBL/GenBank/DDBJ whole genome shotgun (WGS) entry which is preliminary data.</text>
</comment>
<feature type="transmembrane region" description="Helical" evidence="8">
    <location>
        <begin position="92"/>
        <end position="110"/>
    </location>
</feature>
<sequence>MGDEPEEVEMVEPSLLQQVNQAATLNRTQRLYGFLIFLGLALLFGMMASFFFLSPTRFAVLYTLSNILMIGSTMFLMGPVRQIVKMFEKGRLLATLVYIAAMFLTLFSAIKLQNFILTLVFFIIQMLAMVWYSLSYIPFAREMAWKMFSQCFR</sequence>
<evidence type="ECO:0000256" key="3">
    <source>
        <dbReference type="ARBA" id="ARBA00022692"/>
    </source>
</evidence>